<gene>
    <name evidence="2" type="ORF">M6B38_129125</name>
</gene>
<dbReference type="Proteomes" id="UP001140949">
    <property type="component" value="Unassembled WGS sequence"/>
</dbReference>
<keyword evidence="3" id="KW-1185">Reference proteome</keyword>
<dbReference type="EMBL" id="JANAVB010022597">
    <property type="protein sequence ID" value="KAJ6823817.1"/>
    <property type="molecule type" value="Genomic_DNA"/>
</dbReference>
<reference evidence="2" key="1">
    <citation type="journal article" date="2023" name="GigaByte">
        <title>Genome assembly of the bearded iris, Iris pallida Lam.</title>
        <authorList>
            <person name="Bruccoleri R.E."/>
            <person name="Oakeley E.J."/>
            <person name="Faust A.M.E."/>
            <person name="Altorfer M."/>
            <person name="Dessus-Babus S."/>
            <person name="Burckhardt D."/>
            <person name="Oertli M."/>
            <person name="Naumann U."/>
            <person name="Petersen F."/>
            <person name="Wong J."/>
        </authorList>
    </citation>
    <scope>NUCLEOTIDE SEQUENCE</scope>
    <source>
        <strain evidence="2">GSM-AAB239-AS_SAM_17_03QT</strain>
    </source>
</reference>
<evidence type="ECO:0000313" key="3">
    <source>
        <dbReference type="Proteomes" id="UP001140949"/>
    </source>
</evidence>
<proteinExistence type="predicted"/>
<organism evidence="2 3">
    <name type="scientific">Iris pallida</name>
    <name type="common">Sweet iris</name>
    <dbReference type="NCBI Taxonomy" id="29817"/>
    <lineage>
        <taxon>Eukaryota</taxon>
        <taxon>Viridiplantae</taxon>
        <taxon>Streptophyta</taxon>
        <taxon>Embryophyta</taxon>
        <taxon>Tracheophyta</taxon>
        <taxon>Spermatophyta</taxon>
        <taxon>Magnoliopsida</taxon>
        <taxon>Liliopsida</taxon>
        <taxon>Asparagales</taxon>
        <taxon>Iridaceae</taxon>
        <taxon>Iridoideae</taxon>
        <taxon>Irideae</taxon>
        <taxon>Iris</taxon>
    </lineage>
</organism>
<feature type="compositionally biased region" description="Basic and acidic residues" evidence="1">
    <location>
        <begin position="127"/>
        <end position="137"/>
    </location>
</feature>
<reference evidence="2" key="2">
    <citation type="submission" date="2023-04" db="EMBL/GenBank/DDBJ databases">
        <authorList>
            <person name="Bruccoleri R.E."/>
            <person name="Oakeley E.J."/>
            <person name="Faust A.-M."/>
            <person name="Dessus-Babus S."/>
            <person name="Altorfer M."/>
            <person name="Burckhardt D."/>
            <person name="Oertli M."/>
            <person name="Naumann U."/>
            <person name="Petersen F."/>
            <person name="Wong J."/>
        </authorList>
    </citation>
    <scope>NUCLEOTIDE SEQUENCE</scope>
    <source>
        <strain evidence="2">GSM-AAB239-AS_SAM_17_03QT</strain>
        <tissue evidence="2">Leaf</tissue>
    </source>
</reference>
<feature type="region of interest" description="Disordered" evidence="1">
    <location>
        <begin position="1"/>
        <end position="44"/>
    </location>
</feature>
<feature type="compositionally biased region" description="Low complexity" evidence="1">
    <location>
        <begin position="1"/>
        <end position="18"/>
    </location>
</feature>
<sequence length="178" mass="18787">MESHGGDSSSARRGGARSPDIRHPARSSRLRQVRGGDSWHLRGGETALGGDVRAVEPGRGHGGCRAGCAAWRSSLGGMRCAAVRDREGGGRRVVEGSSMRWTTANGWSEGRGSHAAEGSGSVLRSLDGGHEERDRKGQRGARRLGVVVCVPHGGRMRRRGARAWWSGTGSGRSTPDVV</sequence>
<comment type="caution">
    <text evidence="2">The sequence shown here is derived from an EMBL/GenBank/DDBJ whole genome shotgun (WGS) entry which is preliminary data.</text>
</comment>
<feature type="region of interest" description="Disordered" evidence="1">
    <location>
        <begin position="104"/>
        <end position="141"/>
    </location>
</feature>
<evidence type="ECO:0000256" key="1">
    <source>
        <dbReference type="SAM" id="MobiDB-lite"/>
    </source>
</evidence>
<dbReference type="AlphaFoldDB" id="A0AAX6G648"/>
<protein>
    <submittedName>
        <fullName evidence="2">Uncharacterized protein</fullName>
    </submittedName>
</protein>
<evidence type="ECO:0000313" key="2">
    <source>
        <dbReference type="EMBL" id="KAJ6823817.1"/>
    </source>
</evidence>
<name>A0AAX6G648_IRIPA</name>
<accession>A0AAX6G648</accession>